<evidence type="ECO:0000256" key="1">
    <source>
        <dbReference type="SAM" id="SignalP"/>
    </source>
</evidence>
<gene>
    <name evidence="2" type="ORF">D1223_08675</name>
</gene>
<keyword evidence="1" id="KW-0732">Signal</keyword>
<organism evidence="2 3">
    <name type="scientific">Henriciella mobilis</name>
    <dbReference type="NCBI Taxonomy" id="2305467"/>
    <lineage>
        <taxon>Bacteria</taxon>
        <taxon>Pseudomonadati</taxon>
        <taxon>Pseudomonadota</taxon>
        <taxon>Alphaproteobacteria</taxon>
        <taxon>Hyphomonadales</taxon>
        <taxon>Hyphomonadaceae</taxon>
        <taxon>Henriciella</taxon>
    </lineage>
</organism>
<feature type="signal peptide" evidence="1">
    <location>
        <begin position="1"/>
        <end position="20"/>
    </location>
</feature>
<evidence type="ECO:0000313" key="2">
    <source>
        <dbReference type="EMBL" id="RIJ30680.1"/>
    </source>
</evidence>
<comment type="caution">
    <text evidence="2">The sequence shown here is derived from an EMBL/GenBank/DDBJ whole genome shotgun (WGS) entry which is preliminary data.</text>
</comment>
<dbReference type="Proteomes" id="UP000266385">
    <property type="component" value="Unassembled WGS sequence"/>
</dbReference>
<reference evidence="2 3" key="1">
    <citation type="submission" date="2018-08" db="EMBL/GenBank/DDBJ databases">
        <title>Henriciella mobilis sp. nov., isolated from seawater.</title>
        <authorList>
            <person name="Cheng H."/>
            <person name="Wu Y.-H."/>
            <person name="Xu X.-W."/>
            <person name="Guo L.-L."/>
        </authorList>
    </citation>
    <scope>NUCLEOTIDE SEQUENCE [LARGE SCALE GENOMIC DNA]</scope>
    <source>
        <strain evidence="2 3">JN25</strain>
    </source>
</reference>
<feature type="chain" id="PRO_5017295816" description="Lipoprotein" evidence="1">
    <location>
        <begin position="21"/>
        <end position="117"/>
    </location>
</feature>
<proteinExistence type="predicted"/>
<protein>
    <recommendedName>
        <fullName evidence="4">Lipoprotein</fullName>
    </recommendedName>
</protein>
<evidence type="ECO:0000313" key="3">
    <source>
        <dbReference type="Proteomes" id="UP000266385"/>
    </source>
</evidence>
<dbReference type="AlphaFoldDB" id="A0A399RGD7"/>
<keyword evidence="3" id="KW-1185">Reference proteome</keyword>
<evidence type="ECO:0008006" key="4">
    <source>
        <dbReference type="Google" id="ProtNLM"/>
    </source>
</evidence>
<dbReference type="PROSITE" id="PS51257">
    <property type="entry name" value="PROKAR_LIPOPROTEIN"/>
    <property type="match status" value="1"/>
</dbReference>
<dbReference type="EMBL" id="QWFX01000006">
    <property type="protein sequence ID" value="RIJ30680.1"/>
    <property type="molecule type" value="Genomic_DNA"/>
</dbReference>
<accession>A0A399RGD7</accession>
<name>A0A399RGD7_9PROT</name>
<sequence>MKEAAMRAMLISGLGGLMLAACHGATCVESDPQALQVETQEISAFGARSVALDAVYERHPTRALVDFANVEQTGTSPAVYQVHVEMTGSPEARAIYDVEVSETSDGKLDVTGFTKSQ</sequence>